<dbReference type="EMBL" id="AVOT02107727">
    <property type="protein sequence ID" value="MBW0580515.1"/>
    <property type="molecule type" value="Genomic_DNA"/>
</dbReference>
<gene>
    <name evidence="2" type="ORF">O181_120230</name>
</gene>
<feature type="compositionally biased region" description="Polar residues" evidence="1">
    <location>
        <begin position="1"/>
        <end position="11"/>
    </location>
</feature>
<dbReference type="Proteomes" id="UP000765509">
    <property type="component" value="Unassembled WGS sequence"/>
</dbReference>
<organism evidence="2 3">
    <name type="scientific">Austropuccinia psidii MF-1</name>
    <dbReference type="NCBI Taxonomy" id="1389203"/>
    <lineage>
        <taxon>Eukaryota</taxon>
        <taxon>Fungi</taxon>
        <taxon>Dikarya</taxon>
        <taxon>Basidiomycota</taxon>
        <taxon>Pucciniomycotina</taxon>
        <taxon>Pucciniomycetes</taxon>
        <taxon>Pucciniales</taxon>
        <taxon>Sphaerophragmiaceae</taxon>
        <taxon>Austropuccinia</taxon>
    </lineage>
</organism>
<protein>
    <submittedName>
        <fullName evidence="2">Uncharacterized protein</fullName>
    </submittedName>
</protein>
<reference evidence="2" key="1">
    <citation type="submission" date="2021-03" db="EMBL/GenBank/DDBJ databases">
        <title>Draft genome sequence of rust myrtle Austropuccinia psidii MF-1, a brazilian biotype.</title>
        <authorList>
            <person name="Quecine M.C."/>
            <person name="Pachon D.M.R."/>
            <person name="Bonatelli M.L."/>
            <person name="Correr F.H."/>
            <person name="Franceschini L.M."/>
            <person name="Leite T.F."/>
            <person name="Margarido G.R.A."/>
            <person name="Almeida C.A."/>
            <person name="Ferrarezi J.A."/>
            <person name="Labate C.A."/>
        </authorList>
    </citation>
    <scope>NUCLEOTIDE SEQUENCE</scope>
    <source>
        <strain evidence="2">MF-1</strain>
    </source>
</reference>
<comment type="caution">
    <text evidence="2">The sequence shown here is derived from an EMBL/GenBank/DDBJ whole genome shotgun (WGS) entry which is preliminary data.</text>
</comment>
<sequence length="111" mass="13027">MVEDSNYGNNEPNKENTEIREVRNSTPERNSLLEVEFRTTSRIKVVGPRHPTIINSNVDKLNILPYQRRIKTYITQQAETPKTYRKALNSIHKEEWTTAINKELSNMNKLQ</sequence>
<evidence type="ECO:0000313" key="3">
    <source>
        <dbReference type="Proteomes" id="UP000765509"/>
    </source>
</evidence>
<dbReference type="OrthoDB" id="3059824at2759"/>
<dbReference type="AlphaFoldDB" id="A0A9Q3KFE2"/>
<accession>A0A9Q3KFE2</accession>
<feature type="non-terminal residue" evidence="2">
    <location>
        <position position="111"/>
    </location>
</feature>
<name>A0A9Q3KFE2_9BASI</name>
<evidence type="ECO:0000313" key="2">
    <source>
        <dbReference type="EMBL" id="MBW0580515.1"/>
    </source>
</evidence>
<feature type="region of interest" description="Disordered" evidence="1">
    <location>
        <begin position="1"/>
        <end position="27"/>
    </location>
</feature>
<keyword evidence="3" id="KW-1185">Reference proteome</keyword>
<proteinExistence type="predicted"/>
<evidence type="ECO:0000256" key="1">
    <source>
        <dbReference type="SAM" id="MobiDB-lite"/>
    </source>
</evidence>
<feature type="compositionally biased region" description="Basic and acidic residues" evidence="1">
    <location>
        <begin position="12"/>
        <end position="23"/>
    </location>
</feature>